<evidence type="ECO:0000313" key="2">
    <source>
        <dbReference type="Proteomes" id="UP000661607"/>
    </source>
</evidence>
<name>A0ABR9KDQ9_9ACTN</name>
<evidence type="ECO:0000313" key="1">
    <source>
        <dbReference type="EMBL" id="MBE1560147.1"/>
    </source>
</evidence>
<reference evidence="1 2" key="1">
    <citation type="submission" date="2020-10" db="EMBL/GenBank/DDBJ databases">
        <title>Sequencing the genomes of 1000 actinobacteria strains.</title>
        <authorList>
            <person name="Klenk H.-P."/>
        </authorList>
    </citation>
    <scope>NUCLEOTIDE SEQUENCE [LARGE SCALE GENOMIC DNA]</scope>
    <source>
        <strain evidence="1 2">DSM 43748</strain>
    </source>
</reference>
<sequence length="57" mass="6405">MGRREPLDALASPRTPYHQTVIYAAHGQLRTTHGPACSADPGANKFRHWVLSYEESR</sequence>
<dbReference type="Proteomes" id="UP000661607">
    <property type="component" value="Unassembled WGS sequence"/>
</dbReference>
<comment type="caution">
    <text evidence="1">The sequence shown here is derived from an EMBL/GenBank/DDBJ whole genome shotgun (WGS) entry which is preliminary data.</text>
</comment>
<organism evidence="1 2">
    <name type="scientific">Nonomuraea africana</name>
    <dbReference type="NCBI Taxonomy" id="46171"/>
    <lineage>
        <taxon>Bacteria</taxon>
        <taxon>Bacillati</taxon>
        <taxon>Actinomycetota</taxon>
        <taxon>Actinomycetes</taxon>
        <taxon>Streptosporangiales</taxon>
        <taxon>Streptosporangiaceae</taxon>
        <taxon>Nonomuraea</taxon>
    </lineage>
</organism>
<protein>
    <submittedName>
        <fullName evidence="1">Uncharacterized protein</fullName>
    </submittedName>
</protein>
<keyword evidence="2" id="KW-1185">Reference proteome</keyword>
<gene>
    <name evidence="1" type="ORF">H4W81_002926</name>
</gene>
<accession>A0ABR9KDQ9</accession>
<dbReference type="EMBL" id="JADBEF010000001">
    <property type="protein sequence ID" value="MBE1560147.1"/>
    <property type="molecule type" value="Genomic_DNA"/>
</dbReference>
<proteinExistence type="predicted"/>